<evidence type="ECO:0000256" key="4">
    <source>
        <dbReference type="ARBA" id="ARBA00011738"/>
    </source>
</evidence>
<dbReference type="EMBL" id="UHIC01000001">
    <property type="protein sequence ID" value="SUO96612.1"/>
    <property type="molecule type" value="Genomic_DNA"/>
</dbReference>
<reference evidence="13 14" key="1">
    <citation type="submission" date="2018-06" db="EMBL/GenBank/DDBJ databases">
        <authorList>
            <consortium name="Pathogen Informatics"/>
            <person name="Doyle S."/>
        </authorList>
    </citation>
    <scope>NUCLEOTIDE SEQUENCE [LARGE SCALE GENOMIC DNA]</scope>
    <source>
        <strain evidence="13 14">NCTC13337</strain>
    </source>
</reference>
<comment type="subunit">
    <text evidence="4 11">Homodimer.</text>
</comment>
<dbReference type="InterPro" id="IPR005861">
    <property type="entry name" value="HisP_aminotrans"/>
</dbReference>
<evidence type="ECO:0000256" key="1">
    <source>
        <dbReference type="ARBA" id="ARBA00001933"/>
    </source>
</evidence>
<feature type="modified residue" description="N6-(pyridoxal phosphate)lysine" evidence="11">
    <location>
        <position position="217"/>
    </location>
</feature>
<sequence>MNYIEKVISPQVREAKAYAVADIPTNMLKLDAMELPCDLPENLREKWLDRLKNVALNRYPPAVHPIIENLLKQHFNISENHDVLFGNGSDELIQIILLASIQNNRYILAPAPTFVMYELLTKFLGMQYIGVDTKSNFELDLPAMLKAIDKYQPAVIFLAHPNNPTGKTYPSSEIIQIIEKAEGLVVIDEAYLAYSEGSLKAFAEQYDNVVIMRTLSKTGFAGIRFGYLFGKKKWIHEFNKVRAPYNVNVLTQATIQFVLENYSEIVQQSYEIKEEREKIYQLLKTWDECQIFPSQANFLVLRVPNSQQWFEKLKSENILVKNLNNSHPLLENCLRLTISNHKENIQLMAALEKCR</sequence>
<dbReference type="SUPFAM" id="SSF53383">
    <property type="entry name" value="PLP-dependent transferases"/>
    <property type="match status" value="1"/>
</dbReference>
<dbReference type="InterPro" id="IPR015421">
    <property type="entry name" value="PyrdxlP-dep_Trfase_major"/>
</dbReference>
<dbReference type="OrthoDB" id="9809616at2"/>
<keyword evidence="7 11" id="KW-0808">Transferase</keyword>
<keyword evidence="8 11" id="KW-0663">Pyridoxal phosphate</keyword>
<evidence type="ECO:0000256" key="6">
    <source>
        <dbReference type="ARBA" id="ARBA00022605"/>
    </source>
</evidence>
<feature type="domain" description="Aminotransferase class I/classII large" evidence="12">
    <location>
        <begin position="26"/>
        <end position="343"/>
    </location>
</feature>
<dbReference type="GO" id="GO:0004400">
    <property type="term" value="F:histidinol-phosphate transaminase activity"/>
    <property type="evidence" value="ECO:0007669"/>
    <property type="project" value="UniProtKB-UniRule"/>
</dbReference>
<evidence type="ECO:0000256" key="2">
    <source>
        <dbReference type="ARBA" id="ARBA00005011"/>
    </source>
</evidence>
<keyword evidence="14" id="KW-1185">Reference proteome</keyword>
<evidence type="ECO:0000256" key="9">
    <source>
        <dbReference type="ARBA" id="ARBA00023102"/>
    </source>
</evidence>
<proteinExistence type="inferred from homology"/>
<keyword evidence="6 11" id="KW-0028">Amino-acid biosynthesis</keyword>
<evidence type="ECO:0000256" key="7">
    <source>
        <dbReference type="ARBA" id="ARBA00022679"/>
    </source>
</evidence>
<dbReference type="Gene3D" id="3.90.1150.10">
    <property type="entry name" value="Aspartate Aminotransferase, domain 1"/>
    <property type="match status" value="1"/>
</dbReference>
<dbReference type="EC" id="2.6.1.9" evidence="11"/>
<evidence type="ECO:0000256" key="11">
    <source>
        <dbReference type="HAMAP-Rule" id="MF_01023"/>
    </source>
</evidence>
<accession>A0A380MWF9</accession>
<comment type="similarity">
    <text evidence="3 11">Belongs to the class-II pyridoxal-phosphate-dependent aminotransferase family. Histidinol-phosphate aminotransferase subfamily.</text>
</comment>
<dbReference type="GO" id="GO:0000105">
    <property type="term" value="P:L-histidine biosynthetic process"/>
    <property type="evidence" value="ECO:0007669"/>
    <property type="project" value="UniProtKB-UniRule"/>
</dbReference>
<evidence type="ECO:0000256" key="3">
    <source>
        <dbReference type="ARBA" id="ARBA00007970"/>
    </source>
</evidence>
<dbReference type="UniPathway" id="UPA00031">
    <property type="reaction ID" value="UER00012"/>
</dbReference>
<dbReference type="InterPro" id="IPR015424">
    <property type="entry name" value="PyrdxlP-dep_Trfase"/>
</dbReference>
<dbReference type="AlphaFoldDB" id="A0A380MWF9"/>
<protein>
    <recommendedName>
        <fullName evidence="11">Histidinol-phosphate aminotransferase</fullName>
        <ecNumber evidence="11">2.6.1.9</ecNumber>
    </recommendedName>
    <alternativeName>
        <fullName evidence="11">Imidazole acetol-phosphate transaminase</fullName>
    </alternativeName>
</protein>
<keyword evidence="5 11" id="KW-0032">Aminotransferase</keyword>
<dbReference type="NCBIfam" id="TIGR01141">
    <property type="entry name" value="hisC"/>
    <property type="match status" value="1"/>
</dbReference>
<dbReference type="InterPro" id="IPR015422">
    <property type="entry name" value="PyrdxlP-dep_Trfase_small"/>
</dbReference>
<dbReference type="Proteomes" id="UP000254601">
    <property type="component" value="Unassembled WGS sequence"/>
</dbReference>
<evidence type="ECO:0000256" key="5">
    <source>
        <dbReference type="ARBA" id="ARBA00022576"/>
    </source>
</evidence>
<name>A0A380MWF9_9GAMM</name>
<dbReference type="HAMAP" id="MF_01023">
    <property type="entry name" value="HisC_aminotrans_2"/>
    <property type="match status" value="1"/>
</dbReference>
<dbReference type="InterPro" id="IPR004839">
    <property type="entry name" value="Aminotransferase_I/II_large"/>
</dbReference>
<dbReference type="Pfam" id="PF00155">
    <property type="entry name" value="Aminotran_1_2"/>
    <property type="match status" value="1"/>
</dbReference>
<gene>
    <name evidence="13" type="primary">hisC2</name>
    <name evidence="11" type="synonym">hisC</name>
    <name evidence="13" type="ORF">NCTC13337_01935</name>
</gene>
<comment type="pathway">
    <text evidence="2 11">Amino-acid biosynthesis; L-histidine biosynthesis; L-histidine from 5-phospho-alpha-D-ribose 1-diphosphate: step 7/9.</text>
</comment>
<comment type="catalytic activity">
    <reaction evidence="10 11">
        <text>L-histidinol phosphate + 2-oxoglutarate = 3-(imidazol-4-yl)-2-oxopropyl phosphate + L-glutamate</text>
        <dbReference type="Rhea" id="RHEA:23744"/>
        <dbReference type="ChEBI" id="CHEBI:16810"/>
        <dbReference type="ChEBI" id="CHEBI:29985"/>
        <dbReference type="ChEBI" id="CHEBI:57766"/>
        <dbReference type="ChEBI" id="CHEBI:57980"/>
        <dbReference type="EC" id="2.6.1.9"/>
    </reaction>
</comment>
<dbReference type="Gene3D" id="3.40.640.10">
    <property type="entry name" value="Type I PLP-dependent aspartate aminotransferase-like (Major domain)"/>
    <property type="match status" value="1"/>
</dbReference>
<evidence type="ECO:0000256" key="10">
    <source>
        <dbReference type="ARBA" id="ARBA00047481"/>
    </source>
</evidence>
<evidence type="ECO:0000313" key="14">
    <source>
        <dbReference type="Proteomes" id="UP000254601"/>
    </source>
</evidence>
<dbReference type="PANTHER" id="PTHR42885">
    <property type="entry name" value="HISTIDINOL-PHOSPHATE AMINOTRANSFERASE-RELATED"/>
    <property type="match status" value="1"/>
</dbReference>
<evidence type="ECO:0000313" key="13">
    <source>
        <dbReference type="EMBL" id="SUO96612.1"/>
    </source>
</evidence>
<dbReference type="GO" id="GO:0030170">
    <property type="term" value="F:pyridoxal phosphate binding"/>
    <property type="evidence" value="ECO:0007669"/>
    <property type="project" value="InterPro"/>
</dbReference>
<comment type="cofactor">
    <cofactor evidence="1 11">
        <name>pyridoxal 5'-phosphate</name>
        <dbReference type="ChEBI" id="CHEBI:597326"/>
    </cofactor>
</comment>
<dbReference type="CDD" id="cd00609">
    <property type="entry name" value="AAT_like"/>
    <property type="match status" value="1"/>
</dbReference>
<dbReference type="PANTHER" id="PTHR42885:SF2">
    <property type="entry name" value="HISTIDINOL-PHOSPHATE AMINOTRANSFERASE"/>
    <property type="match status" value="1"/>
</dbReference>
<organism evidence="13 14">
    <name type="scientific">Suttonella ornithocola</name>
    <dbReference type="NCBI Taxonomy" id="279832"/>
    <lineage>
        <taxon>Bacteria</taxon>
        <taxon>Pseudomonadati</taxon>
        <taxon>Pseudomonadota</taxon>
        <taxon>Gammaproteobacteria</taxon>
        <taxon>Cardiobacteriales</taxon>
        <taxon>Cardiobacteriaceae</taxon>
        <taxon>Suttonella</taxon>
    </lineage>
</organism>
<keyword evidence="9 11" id="KW-0368">Histidine biosynthesis</keyword>
<dbReference type="RefSeq" id="WP_072575881.1">
    <property type="nucleotide sequence ID" value="NZ_LWHB01000032.1"/>
</dbReference>
<evidence type="ECO:0000259" key="12">
    <source>
        <dbReference type="Pfam" id="PF00155"/>
    </source>
</evidence>
<evidence type="ECO:0000256" key="8">
    <source>
        <dbReference type="ARBA" id="ARBA00022898"/>
    </source>
</evidence>